<dbReference type="InterPro" id="IPR001647">
    <property type="entry name" value="HTH_TetR"/>
</dbReference>
<comment type="caution">
    <text evidence="6">The sequence shown here is derived from an EMBL/GenBank/DDBJ whole genome shotgun (WGS) entry which is preliminary data.</text>
</comment>
<evidence type="ECO:0000256" key="3">
    <source>
        <dbReference type="ARBA" id="ARBA00023163"/>
    </source>
</evidence>
<protein>
    <submittedName>
        <fullName evidence="6">TetR/AcrR family transcriptional regulator</fullName>
    </submittedName>
</protein>
<dbReference type="EMBL" id="BAABLM010000001">
    <property type="protein sequence ID" value="GAA4667825.1"/>
    <property type="molecule type" value="Genomic_DNA"/>
</dbReference>
<dbReference type="InterPro" id="IPR050109">
    <property type="entry name" value="HTH-type_TetR-like_transc_reg"/>
</dbReference>
<dbReference type="Proteomes" id="UP001501295">
    <property type="component" value="Unassembled WGS sequence"/>
</dbReference>
<proteinExistence type="predicted"/>
<dbReference type="SUPFAM" id="SSF46689">
    <property type="entry name" value="Homeodomain-like"/>
    <property type="match status" value="1"/>
</dbReference>
<gene>
    <name evidence="6" type="ORF">GCM10025780_07750</name>
</gene>
<name>A0ABP8VNV2_9MICO</name>
<organism evidence="6 7">
    <name type="scientific">Frondihabitans cladoniiphilus</name>
    <dbReference type="NCBI Taxonomy" id="715785"/>
    <lineage>
        <taxon>Bacteria</taxon>
        <taxon>Bacillati</taxon>
        <taxon>Actinomycetota</taxon>
        <taxon>Actinomycetes</taxon>
        <taxon>Micrococcales</taxon>
        <taxon>Microbacteriaceae</taxon>
        <taxon>Frondihabitans</taxon>
    </lineage>
</organism>
<evidence type="ECO:0000313" key="7">
    <source>
        <dbReference type="Proteomes" id="UP001501295"/>
    </source>
</evidence>
<dbReference type="Pfam" id="PF00440">
    <property type="entry name" value="TetR_N"/>
    <property type="match status" value="1"/>
</dbReference>
<evidence type="ECO:0000256" key="1">
    <source>
        <dbReference type="ARBA" id="ARBA00023015"/>
    </source>
</evidence>
<sequence length="192" mass="20951">MRYAVCMPRSGKEARERLTKAALELFAERGFDDVTTAEIAARAEVTERTYFRHFPDKREVLFDGERMLTEWVTAALSSVPSDIASWQAMRRTVDLIVPRLEANRVDGDRLAALIEVTPGLRERAAAKEVTLIGLLVDLLVARGAASDEAALVARTAWGVLGHAIGSWRATPGTPLQQHVDRAFALLGGLVGG</sequence>
<evidence type="ECO:0000259" key="5">
    <source>
        <dbReference type="PROSITE" id="PS50977"/>
    </source>
</evidence>
<dbReference type="PANTHER" id="PTHR30055">
    <property type="entry name" value="HTH-TYPE TRANSCRIPTIONAL REGULATOR RUTR"/>
    <property type="match status" value="1"/>
</dbReference>
<evidence type="ECO:0000313" key="6">
    <source>
        <dbReference type="EMBL" id="GAA4667825.1"/>
    </source>
</evidence>
<evidence type="ECO:0000256" key="4">
    <source>
        <dbReference type="PROSITE-ProRule" id="PRU00335"/>
    </source>
</evidence>
<keyword evidence="1" id="KW-0805">Transcription regulation</keyword>
<evidence type="ECO:0000256" key="2">
    <source>
        <dbReference type="ARBA" id="ARBA00023125"/>
    </source>
</evidence>
<dbReference type="PANTHER" id="PTHR30055:SF238">
    <property type="entry name" value="MYCOFACTOCIN BIOSYNTHESIS TRANSCRIPTIONAL REGULATOR MFTR-RELATED"/>
    <property type="match status" value="1"/>
</dbReference>
<keyword evidence="7" id="KW-1185">Reference proteome</keyword>
<feature type="DNA-binding region" description="H-T-H motif" evidence="4">
    <location>
        <begin position="35"/>
        <end position="54"/>
    </location>
</feature>
<keyword evidence="3" id="KW-0804">Transcription</keyword>
<keyword evidence="2 4" id="KW-0238">DNA-binding</keyword>
<dbReference type="PRINTS" id="PR00455">
    <property type="entry name" value="HTHTETR"/>
</dbReference>
<dbReference type="InterPro" id="IPR009057">
    <property type="entry name" value="Homeodomain-like_sf"/>
</dbReference>
<dbReference type="Gene3D" id="1.10.357.10">
    <property type="entry name" value="Tetracycline Repressor, domain 2"/>
    <property type="match status" value="1"/>
</dbReference>
<feature type="domain" description="HTH tetR-type" evidence="5">
    <location>
        <begin position="12"/>
        <end position="72"/>
    </location>
</feature>
<reference evidence="7" key="1">
    <citation type="journal article" date="2019" name="Int. J. Syst. Evol. Microbiol.">
        <title>The Global Catalogue of Microorganisms (GCM) 10K type strain sequencing project: providing services to taxonomists for standard genome sequencing and annotation.</title>
        <authorList>
            <consortium name="The Broad Institute Genomics Platform"/>
            <consortium name="The Broad Institute Genome Sequencing Center for Infectious Disease"/>
            <person name="Wu L."/>
            <person name="Ma J."/>
        </authorList>
    </citation>
    <scope>NUCLEOTIDE SEQUENCE [LARGE SCALE GENOMIC DNA]</scope>
    <source>
        <strain evidence="7">JCM 18956</strain>
    </source>
</reference>
<dbReference type="PROSITE" id="PS50977">
    <property type="entry name" value="HTH_TETR_2"/>
    <property type="match status" value="1"/>
</dbReference>
<accession>A0ABP8VNV2</accession>